<dbReference type="InterPro" id="IPR014710">
    <property type="entry name" value="RmlC-like_jellyroll"/>
</dbReference>
<dbReference type="SMART" id="SM00100">
    <property type="entry name" value="cNMP"/>
    <property type="match status" value="1"/>
</dbReference>
<organism evidence="2 3">
    <name type="scientific">Friedmanniella luteola</name>
    <dbReference type="NCBI Taxonomy" id="546871"/>
    <lineage>
        <taxon>Bacteria</taxon>
        <taxon>Bacillati</taxon>
        <taxon>Actinomycetota</taxon>
        <taxon>Actinomycetes</taxon>
        <taxon>Propionibacteriales</taxon>
        <taxon>Nocardioidaceae</taxon>
        <taxon>Friedmanniella</taxon>
    </lineage>
</organism>
<dbReference type="PROSITE" id="PS00888">
    <property type="entry name" value="CNMP_BINDING_1"/>
    <property type="match status" value="1"/>
</dbReference>
<dbReference type="InterPro" id="IPR000595">
    <property type="entry name" value="cNMP-bd_dom"/>
</dbReference>
<dbReference type="Gene3D" id="2.60.120.10">
    <property type="entry name" value="Jelly Rolls"/>
    <property type="match status" value="1"/>
</dbReference>
<dbReference type="AlphaFoldDB" id="A0A1H1WM67"/>
<dbReference type="OrthoDB" id="41390at2"/>
<feature type="domain" description="Cyclic nucleotide-binding" evidence="1">
    <location>
        <begin position="239"/>
        <end position="306"/>
    </location>
</feature>
<reference evidence="2 3" key="1">
    <citation type="submission" date="2016-10" db="EMBL/GenBank/DDBJ databases">
        <authorList>
            <person name="de Groot N.N."/>
        </authorList>
    </citation>
    <scope>NUCLEOTIDE SEQUENCE [LARGE SCALE GENOMIC DNA]</scope>
    <source>
        <strain evidence="2 3">DSM 21741</strain>
    </source>
</reference>
<evidence type="ECO:0000313" key="3">
    <source>
        <dbReference type="Proteomes" id="UP000199092"/>
    </source>
</evidence>
<sequence>MRRSASVTSVSWIPSEAISGLMKIPFSLGVGQYDDPPPAELGDLAAWRDADRFRFANRLEAWIEVDDRGQVTAHGYAGGGLMGSTTVRVGPRSITFAAIAYPDLQREPERGDGCVRFEQTVGGRTGAPMPRAVNRPPFLQLIAPTVWTTLQLTLHADGRAAWQLAGASPFPRHWVYDEGGALVAKSGLTDFSRWSQECFGDHSPWGDVASPAVVTLAETALERTLSAAIMRGGAKPRVRTLAPGEELVRQGDPAGPVFLLLDGVLDVLVDDVLVAEVGPGAVGGERALLEGGRRTATLRARTPARVAEASGDQVDLHALRRLAEGHRREERRGHQPVG</sequence>
<dbReference type="RefSeq" id="WP_091413519.1">
    <property type="nucleotide sequence ID" value="NZ_LT629749.1"/>
</dbReference>
<keyword evidence="3" id="KW-1185">Reference proteome</keyword>
<gene>
    <name evidence="2" type="ORF">SAMN04488543_2748</name>
</gene>
<dbReference type="STRING" id="546871.SAMN04488543_2748"/>
<evidence type="ECO:0000259" key="1">
    <source>
        <dbReference type="PROSITE" id="PS50042"/>
    </source>
</evidence>
<dbReference type="EMBL" id="LT629749">
    <property type="protein sequence ID" value="SDS97239.1"/>
    <property type="molecule type" value="Genomic_DNA"/>
</dbReference>
<dbReference type="PROSITE" id="PS50042">
    <property type="entry name" value="CNMP_BINDING_3"/>
    <property type="match status" value="1"/>
</dbReference>
<dbReference type="Pfam" id="PF00027">
    <property type="entry name" value="cNMP_binding"/>
    <property type="match status" value="1"/>
</dbReference>
<dbReference type="SUPFAM" id="SSF51206">
    <property type="entry name" value="cAMP-binding domain-like"/>
    <property type="match status" value="1"/>
</dbReference>
<dbReference type="Proteomes" id="UP000199092">
    <property type="component" value="Chromosome I"/>
</dbReference>
<evidence type="ECO:0000313" key="2">
    <source>
        <dbReference type="EMBL" id="SDS97239.1"/>
    </source>
</evidence>
<dbReference type="InterPro" id="IPR018490">
    <property type="entry name" value="cNMP-bd_dom_sf"/>
</dbReference>
<proteinExistence type="predicted"/>
<dbReference type="CDD" id="cd00038">
    <property type="entry name" value="CAP_ED"/>
    <property type="match status" value="1"/>
</dbReference>
<dbReference type="InterPro" id="IPR018488">
    <property type="entry name" value="cNMP-bd_CS"/>
</dbReference>
<protein>
    <submittedName>
        <fullName evidence="2">Cyclic nucleotide-binding domain-containing protein</fullName>
    </submittedName>
</protein>
<accession>A0A1H1WM67</accession>
<name>A0A1H1WM67_9ACTN</name>